<evidence type="ECO:0000256" key="1">
    <source>
        <dbReference type="ARBA" id="ARBA00009375"/>
    </source>
</evidence>
<evidence type="ECO:0000256" key="3">
    <source>
        <dbReference type="ARBA" id="ARBA00023235"/>
    </source>
</evidence>
<dbReference type="InterPro" id="IPR020094">
    <property type="entry name" value="TruA/RsuA/RluB/E/F_N"/>
</dbReference>
<dbReference type="SUPFAM" id="SSF55120">
    <property type="entry name" value="Pseudouridine synthase"/>
    <property type="match status" value="1"/>
</dbReference>
<dbReference type="InterPro" id="IPR020097">
    <property type="entry name" value="PsdUridine_synth_TruA_a/b_dom"/>
</dbReference>
<dbReference type="KEGG" id="bths:CNY62_06625"/>
<dbReference type="Gene3D" id="3.30.70.660">
    <property type="entry name" value="Pseudouridine synthase I, catalytic domain, C-terminal subdomain"/>
    <property type="match status" value="1"/>
</dbReference>
<evidence type="ECO:0000313" key="9">
    <source>
        <dbReference type="EMBL" id="ATF26097.1"/>
    </source>
</evidence>
<dbReference type="RefSeq" id="WP_069126484.1">
    <property type="nucleotide sequence ID" value="NZ_CP023483.1"/>
</dbReference>
<reference evidence="9 10" key="1">
    <citation type="submission" date="2017-09" db="EMBL/GenBank/DDBJ databases">
        <title>Complete Genome Sequences of Two Strains of the Meat Spoilage Bacterium Brochothrix thermosphacta Isolated from Ground Chicken.</title>
        <authorList>
            <person name="Paoli G.C."/>
            <person name="Wijey C."/>
            <person name="Chen C.-Y."/>
            <person name="Nguyen L."/>
            <person name="Yan X."/>
            <person name="Irwin P.L."/>
        </authorList>
    </citation>
    <scope>NUCLEOTIDE SEQUENCE [LARGE SCALE GENOMIC DNA]</scope>
    <source>
        <strain evidence="9 10">BI</strain>
    </source>
</reference>
<evidence type="ECO:0000256" key="5">
    <source>
        <dbReference type="PIRSR" id="PIRSR001430-1"/>
    </source>
</evidence>
<name>A0A1D2L5F7_BROTH</name>
<evidence type="ECO:0000256" key="7">
    <source>
        <dbReference type="RuleBase" id="RU003792"/>
    </source>
</evidence>
<organism evidence="9 10">
    <name type="scientific">Brochothrix thermosphacta</name>
    <name type="common">Microbacterium thermosphactum</name>
    <dbReference type="NCBI Taxonomy" id="2756"/>
    <lineage>
        <taxon>Bacteria</taxon>
        <taxon>Bacillati</taxon>
        <taxon>Bacillota</taxon>
        <taxon>Bacilli</taxon>
        <taxon>Bacillales</taxon>
        <taxon>Listeriaceae</taxon>
        <taxon>Brochothrix</taxon>
    </lineage>
</organism>
<keyword evidence="10" id="KW-1185">Reference proteome</keyword>
<dbReference type="STRING" id="2756.BFR44_11600"/>
<dbReference type="GO" id="GO:0160147">
    <property type="term" value="F:tRNA pseudouridine(38-40) synthase activity"/>
    <property type="evidence" value="ECO:0007669"/>
    <property type="project" value="UniProtKB-EC"/>
</dbReference>
<dbReference type="Gene3D" id="3.30.70.580">
    <property type="entry name" value="Pseudouridine synthase I, catalytic domain, N-terminal subdomain"/>
    <property type="match status" value="1"/>
</dbReference>
<dbReference type="PANTHER" id="PTHR11142:SF0">
    <property type="entry name" value="TRNA PSEUDOURIDINE SYNTHASE-LIKE 1"/>
    <property type="match status" value="1"/>
</dbReference>
<dbReference type="GO" id="GO:0031119">
    <property type="term" value="P:tRNA pseudouridine synthesis"/>
    <property type="evidence" value="ECO:0007669"/>
    <property type="project" value="UniProtKB-UniRule"/>
</dbReference>
<dbReference type="PIRSF" id="PIRSF001430">
    <property type="entry name" value="tRNA_psdUrid_synth"/>
    <property type="match status" value="1"/>
</dbReference>
<evidence type="ECO:0000313" key="10">
    <source>
        <dbReference type="Proteomes" id="UP000243591"/>
    </source>
</evidence>
<gene>
    <name evidence="4" type="primary">truA</name>
    <name evidence="9" type="ORF">CNY62_06625</name>
</gene>
<comment type="similarity">
    <text evidence="1 4 7">Belongs to the tRNA pseudouridine synthase TruA family.</text>
</comment>
<feature type="domain" description="Pseudouridine synthase I TruA alpha/beta" evidence="8">
    <location>
        <begin position="144"/>
        <end position="247"/>
    </location>
</feature>
<dbReference type="FunFam" id="3.30.70.580:FF:000001">
    <property type="entry name" value="tRNA pseudouridine synthase A"/>
    <property type="match status" value="1"/>
</dbReference>
<dbReference type="PANTHER" id="PTHR11142">
    <property type="entry name" value="PSEUDOURIDYLATE SYNTHASE"/>
    <property type="match status" value="1"/>
</dbReference>
<dbReference type="GO" id="GO:0003723">
    <property type="term" value="F:RNA binding"/>
    <property type="evidence" value="ECO:0007669"/>
    <property type="project" value="InterPro"/>
</dbReference>
<dbReference type="EMBL" id="CP023483">
    <property type="protein sequence ID" value="ATF26097.1"/>
    <property type="molecule type" value="Genomic_DNA"/>
</dbReference>
<comment type="subunit">
    <text evidence="4">Homodimer.</text>
</comment>
<dbReference type="InterPro" id="IPR001406">
    <property type="entry name" value="PsdUridine_synth_TruA"/>
</dbReference>
<dbReference type="CDD" id="cd02570">
    <property type="entry name" value="PseudoU_synth_EcTruA"/>
    <property type="match status" value="1"/>
</dbReference>
<dbReference type="InterPro" id="IPR020103">
    <property type="entry name" value="PsdUridine_synth_cat_dom_sf"/>
</dbReference>
<accession>A0A1D2L5F7</accession>
<dbReference type="HAMAP" id="MF_00171">
    <property type="entry name" value="TruA"/>
    <property type="match status" value="1"/>
</dbReference>
<dbReference type="AlphaFoldDB" id="A0A1D2L5F7"/>
<comment type="catalytic activity">
    <reaction evidence="4 7">
        <text>uridine(38/39/40) in tRNA = pseudouridine(38/39/40) in tRNA</text>
        <dbReference type="Rhea" id="RHEA:22376"/>
        <dbReference type="Rhea" id="RHEA-COMP:10085"/>
        <dbReference type="Rhea" id="RHEA-COMP:10087"/>
        <dbReference type="ChEBI" id="CHEBI:65314"/>
        <dbReference type="ChEBI" id="CHEBI:65315"/>
        <dbReference type="EC" id="5.4.99.12"/>
    </reaction>
</comment>
<evidence type="ECO:0000256" key="6">
    <source>
        <dbReference type="PIRSR" id="PIRSR001430-2"/>
    </source>
</evidence>
<comment type="function">
    <text evidence="4">Formation of pseudouridine at positions 38, 39 and 40 in the anticodon stem and loop of transfer RNAs.</text>
</comment>
<dbReference type="InterPro" id="IPR020095">
    <property type="entry name" value="PsdUridine_synth_TruA_C"/>
</dbReference>
<comment type="caution">
    <text evidence="4">Lacks conserved residue(s) required for the propagation of feature annotation.</text>
</comment>
<dbReference type="NCBIfam" id="TIGR00071">
    <property type="entry name" value="hisT_truA"/>
    <property type="match status" value="1"/>
</dbReference>
<protein>
    <recommendedName>
        <fullName evidence="4">tRNA pseudouridine synthase A</fullName>
        <ecNumber evidence="4">5.4.99.12</ecNumber>
    </recommendedName>
    <alternativeName>
        <fullName evidence="4">tRNA pseudouridine(38-40) synthase</fullName>
    </alternativeName>
    <alternativeName>
        <fullName evidence="4">tRNA pseudouridylate synthase I</fullName>
    </alternativeName>
    <alternativeName>
        <fullName evidence="4">tRNA-uridine isomerase I</fullName>
    </alternativeName>
</protein>
<dbReference type="EC" id="5.4.99.12" evidence="4"/>
<feature type="domain" description="Pseudouridine synthase I TruA alpha/beta" evidence="8">
    <location>
        <begin position="6"/>
        <end position="105"/>
    </location>
</feature>
<evidence type="ECO:0000256" key="4">
    <source>
        <dbReference type="HAMAP-Rule" id="MF_00171"/>
    </source>
</evidence>
<proteinExistence type="inferred from homology"/>
<keyword evidence="2 4" id="KW-0819">tRNA processing</keyword>
<feature type="binding site" evidence="4 6">
    <location>
        <position position="111"/>
    </location>
    <ligand>
        <name>substrate</name>
    </ligand>
</feature>
<keyword evidence="3 4" id="KW-0413">Isomerase</keyword>
<dbReference type="Proteomes" id="UP000243591">
    <property type="component" value="Chromosome"/>
</dbReference>
<dbReference type="OrthoDB" id="9811823at2"/>
<evidence type="ECO:0000256" key="2">
    <source>
        <dbReference type="ARBA" id="ARBA00022694"/>
    </source>
</evidence>
<evidence type="ECO:0000259" key="8">
    <source>
        <dbReference type="Pfam" id="PF01416"/>
    </source>
</evidence>
<dbReference type="Pfam" id="PF01416">
    <property type="entry name" value="PseudoU_synth_1"/>
    <property type="match status" value="2"/>
</dbReference>
<feature type="active site" description="Nucleophile" evidence="4 5">
    <location>
        <position position="53"/>
    </location>
</feature>
<sequence length="252" mass="28796">MTRYKAVIQYDGSDFLGYQIQATGRTVQEEIQKALTKMHKGQKTVVNASGRTDTGVHAKGQVIHWDSPFSIPVEGYYRGLETLTPDDIAIVSVEEVAADFHARYDVSGKEYRYFVKRSPQHDPFSRHYALRYPFDLDESLMNQAARILEGEHDFTSFCSARTDRESKVRNLYAIKIMPTEDGWIFSFSGSGFLYNMVRILVGALLYVGQKKLTPAEIKVALDKKDRTALVSRTAPPQALYLWEVFYEKDNKK</sequence>